<name>A0A401PRQ8_SCYTO</name>
<comment type="caution">
    <text evidence="2">The sequence shown here is derived from an EMBL/GenBank/DDBJ whole genome shotgun (WGS) entry which is preliminary data.</text>
</comment>
<dbReference type="EMBL" id="BFAA01012551">
    <property type="protein sequence ID" value="GCB75808.1"/>
    <property type="molecule type" value="Genomic_DNA"/>
</dbReference>
<accession>A0A401PRQ8</accession>
<feature type="chain" id="PRO_5019507722" description="Secreted protein" evidence="1">
    <location>
        <begin position="18"/>
        <end position="96"/>
    </location>
</feature>
<proteinExistence type="predicted"/>
<evidence type="ECO:0008006" key="4">
    <source>
        <dbReference type="Google" id="ProtNLM"/>
    </source>
</evidence>
<keyword evidence="3" id="KW-1185">Reference proteome</keyword>
<evidence type="ECO:0000313" key="3">
    <source>
        <dbReference type="Proteomes" id="UP000288216"/>
    </source>
</evidence>
<sequence length="96" mass="10482">MIRITGIMLNIMIVLIGDRVNQFTNKTLVDHPTQPLLDTNSWRLNQGGFDCRLILTVNVVHNEACVSASQSLSLIHSNSLIPSSIGLVFRPKGLGG</sequence>
<dbReference type="AlphaFoldDB" id="A0A401PRQ8"/>
<protein>
    <recommendedName>
        <fullName evidence="4">Secreted protein</fullName>
    </recommendedName>
</protein>
<evidence type="ECO:0000256" key="1">
    <source>
        <dbReference type="SAM" id="SignalP"/>
    </source>
</evidence>
<gene>
    <name evidence="2" type="ORF">scyTo_0018263</name>
</gene>
<organism evidence="2 3">
    <name type="scientific">Scyliorhinus torazame</name>
    <name type="common">Cloudy catshark</name>
    <name type="synonym">Catulus torazame</name>
    <dbReference type="NCBI Taxonomy" id="75743"/>
    <lineage>
        <taxon>Eukaryota</taxon>
        <taxon>Metazoa</taxon>
        <taxon>Chordata</taxon>
        <taxon>Craniata</taxon>
        <taxon>Vertebrata</taxon>
        <taxon>Chondrichthyes</taxon>
        <taxon>Elasmobranchii</taxon>
        <taxon>Galeomorphii</taxon>
        <taxon>Galeoidea</taxon>
        <taxon>Carcharhiniformes</taxon>
        <taxon>Scyliorhinidae</taxon>
        <taxon>Scyliorhinus</taxon>
    </lineage>
</organism>
<evidence type="ECO:0000313" key="2">
    <source>
        <dbReference type="EMBL" id="GCB75808.1"/>
    </source>
</evidence>
<feature type="signal peptide" evidence="1">
    <location>
        <begin position="1"/>
        <end position="17"/>
    </location>
</feature>
<dbReference type="Proteomes" id="UP000288216">
    <property type="component" value="Unassembled WGS sequence"/>
</dbReference>
<reference evidence="2 3" key="1">
    <citation type="journal article" date="2018" name="Nat. Ecol. Evol.">
        <title>Shark genomes provide insights into elasmobranch evolution and the origin of vertebrates.</title>
        <authorList>
            <person name="Hara Y"/>
            <person name="Yamaguchi K"/>
            <person name="Onimaru K"/>
            <person name="Kadota M"/>
            <person name="Koyanagi M"/>
            <person name="Keeley SD"/>
            <person name="Tatsumi K"/>
            <person name="Tanaka K"/>
            <person name="Motone F"/>
            <person name="Kageyama Y"/>
            <person name="Nozu R"/>
            <person name="Adachi N"/>
            <person name="Nishimura O"/>
            <person name="Nakagawa R"/>
            <person name="Tanegashima C"/>
            <person name="Kiyatake I"/>
            <person name="Matsumoto R"/>
            <person name="Murakumo K"/>
            <person name="Nishida K"/>
            <person name="Terakita A"/>
            <person name="Kuratani S"/>
            <person name="Sato K"/>
            <person name="Hyodo S Kuraku.S."/>
        </authorList>
    </citation>
    <scope>NUCLEOTIDE SEQUENCE [LARGE SCALE GENOMIC DNA]</scope>
</reference>
<keyword evidence="1" id="KW-0732">Signal</keyword>